<keyword evidence="1" id="KW-0472">Membrane</keyword>
<organism evidence="2 3">
    <name type="scientific">Planococcus rifietoensis</name>
    <dbReference type="NCBI Taxonomy" id="200991"/>
    <lineage>
        <taxon>Bacteria</taxon>
        <taxon>Bacillati</taxon>
        <taxon>Bacillota</taxon>
        <taxon>Bacilli</taxon>
        <taxon>Bacillales</taxon>
        <taxon>Caryophanaceae</taxon>
        <taxon>Planococcus</taxon>
    </lineage>
</organism>
<dbReference type="Proteomes" id="UP000067683">
    <property type="component" value="Chromosome"/>
</dbReference>
<gene>
    <name evidence="2" type="ORF">AUC31_12230</name>
</gene>
<keyword evidence="3" id="KW-1185">Reference proteome</keyword>
<feature type="transmembrane region" description="Helical" evidence="1">
    <location>
        <begin position="68"/>
        <end position="86"/>
    </location>
</feature>
<evidence type="ECO:0000313" key="3">
    <source>
        <dbReference type="Proteomes" id="UP000067683"/>
    </source>
</evidence>
<dbReference type="AlphaFoldDB" id="A0A0U2Z7U9"/>
<proteinExistence type="predicted"/>
<keyword evidence="1" id="KW-0812">Transmembrane</keyword>
<feature type="transmembrane region" description="Helical" evidence="1">
    <location>
        <begin position="12"/>
        <end position="33"/>
    </location>
</feature>
<protein>
    <submittedName>
        <fullName evidence="2">Uncharacterized protein</fullName>
    </submittedName>
</protein>
<evidence type="ECO:0000256" key="1">
    <source>
        <dbReference type="SAM" id="Phobius"/>
    </source>
</evidence>
<name>A0A0U2Z7U9_9BACL</name>
<reference evidence="2" key="1">
    <citation type="submission" date="2016-01" db="EMBL/GenBank/DDBJ databases">
        <title>Complete genome of Planococcus rifietoensis type strain M8.</title>
        <authorList>
            <person name="See-Too W.S."/>
        </authorList>
    </citation>
    <scope>NUCLEOTIDE SEQUENCE [LARGE SCALE GENOMIC DNA]</scope>
    <source>
        <strain evidence="2">M8</strain>
    </source>
</reference>
<dbReference type="STRING" id="200991.AUC31_12230"/>
<evidence type="ECO:0000313" key="2">
    <source>
        <dbReference type="EMBL" id="ALS75915.1"/>
    </source>
</evidence>
<sequence>MIEEKKVQYFNIILCKTGMLLIGLGLIRAFSIYQDKSSFFLGFFGYILVSIHIQSLEKRWGIPKKHTWISTGIFLLLFVPLAYWLAFPN</sequence>
<keyword evidence="1" id="KW-1133">Transmembrane helix</keyword>
<accession>A0A0U2Z7U9</accession>
<dbReference type="KEGG" id="prt:AUC31_12230"/>
<feature type="transmembrane region" description="Helical" evidence="1">
    <location>
        <begin position="39"/>
        <end position="56"/>
    </location>
</feature>
<dbReference type="EMBL" id="CP013659">
    <property type="protein sequence ID" value="ALS75915.1"/>
    <property type="molecule type" value="Genomic_DNA"/>
</dbReference>